<keyword evidence="4 6" id="KW-1133">Transmembrane helix</keyword>
<feature type="transmembrane region" description="Helical" evidence="6">
    <location>
        <begin position="75"/>
        <end position="92"/>
    </location>
</feature>
<dbReference type="RefSeq" id="WP_349301730.1">
    <property type="nucleotide sequence ID" value="NZ_JBEDNQ010000016.1"/>
</dbReference>
<evidence type="ECO:0000256" key="3">
    <source>
        <dbReference type="ARBA" id="ARBA00022692"/>
    </source>
</evidence>
<accession>A0ABV1KKZ4</accession>
<dbReference type="EMBL" id="JBEDNQ010000016">
    <property type="protein sequence ID" value="MEQ3554659.1"/>
    <property type="molecule type" value="Genomic_DNA"/>
</dbReference>
<dbReference type="PANTHER" id="PTHR34187:SF2">
    <property type="entry name" value="DUF202 DOMAIN-CONTAINING PROTEIN"/>
    <property type="match status" value="1"/>
</dbReference>
<keyword evidence="2" id="KW-1003">Cell membrane</keyword>
<feature type="transmembrane region" description="Helical" evidence="6">
    <location>
        <begin position="112"/>
        <end position="133"/>
    </location>
</feature>
<sequence length="134" mass="14296">MTTPSHDTDPATGTASPHRFPARLFRCGSEPDPRFTLANERTFLAWIRTALALIAAGVALEALGLDLHPELRLSASLLLIVAGLLTPLQAWAGWYGTERALRRSRPLPAPILALPTAVAVLAAGVLVVLGVLFR</sequence>
<keyword evidence="9" id="KW-1185">Reference proteome</keyword>
<evidence type="ECO:0000256" key="1">
    <source>
        <dbReference type="ARBA" id="ARBA00004651"/>
    </source>
</evidence>
<reference evidence="8 9" key="1">
    <citation type="submission" date="2024-03" db="EMBL/GenBank/DDBJ databases">
        <title>Draft genome sequence of Pseudonocardia nematodicida JCM 31783.</title>
        <authorList>
            <person name="Butdee W."/>
            <person name="Duangmal K."/>
        </authorList>
    </citation>
    <scope>NUCLEOTIDE SEQUENCE [LARGE SCALE GENOMIC DNA]</scope>
    <source>
        <strain evidence="8 9">JCM 31783</strain>
    </source>
</reference>
<feature type="domain" description="DUF202" evidence="7">
    <location>
        <begin position="34"/>
        <end position="100"/>
    </location>
</feature>
<keyword evidence="3 6" id="KW-0812">Transmembrane</keyword>
<comment type="caution">
    <text evidence="8">The sequence shown here is derived from an EMBL/GenBank/DDBJ whole genome shotgun (WGS) entry which is preliminary data.</text>
</comment>
<evidence type="ECO:0000313" key="8">
    <source>
        <dbReference type="EMBL" id="MEQ3554659.1"/>
    </source>
</evidence>
<organism evidence="8 9">
    <name type="scientific">Pseudonocardia nematodicida</name>
    <dbReference type="NCBI Taxonomy" id="1206997"/>
    <lineage>
        <taxon>Bacteria</taxon>
        <taxon>Bacillati</taxon>
        <taxon>Actinomycetota</taxon>
        <taxon>Actinomycetes</taxon>
        <taxon>Pseudonocardiales</taxon>
        <taxon>Pseudonocardiaceae</taxon>
        <taxon>Pseudonocardia</taxon>
    </lineage>
</organism>
<gene>
    <name evidence="8" type="ORF">WIS52_29695</name>
</gene>
<evidence type="ECO:0000259" key="7">
    <source>
        <dbReference type="Pfam" id="PF02656"/>
    </source>
</evidence>
<dbReference type="Proteomes" id="UP001494902">
    <property type="component" value="Unassembled WGS sequence"/>
</dbReference>
<proteinExistence type="predicted"/>
<dbReference type="InterPro" id="IPR052053">
    <property type="entry name" value="IM_YidH-like"/>
</dbReference>
<evidence type="ECO:0000256" key="4">
    <source>
        <dbReference type="ARBA" id="ARBA00022989"/>
    </source>
</evidence>
<feature type="transmembrane region" description="Helical" evidence="6">
    <location>
        <begin position="43"/>
        <end position="63"/>
    </location>
</feature>
<evidence type="ECO:0000256" key="2">
    <source>
        <dbReference type="ARBA" id="ARBA00022475"/>
    </source>
</evidence>
<dbReference type="InterPro" id="IPR003807">
    <property type="entry name" value="DUF202"/>
</dbReference>
<evidence type="ECO:0000256" key="6">
    <source>
        <dbReference type="SAM" id="Phobius"/>
    </source>
</evidence>
<dbReference type="PANTHER" id="PTHR34187">
    <property type="entry name" value="FGR18P"/>
    <property type="match status" value="1"/>
</dbReference>
<dbReference type="Pfam" id="PF02656">
    <property type="entry name" value="DUF202"/>
    <property type="match status" value="1"/>
</dbReference>
<protein>
    <submittedName>
        <fullName evidence="8">DUF202 domain-containing protein</fullName>
    </submittedName>
</protein>
<evidence type="ECO:0000313" key="9">
    <source>
        <dbReference type="Proteomes" id="UP001494902"/>
    </source>
</evidence>
<evidence type="ECO:0000256" key="5">
    <source>
        <dbReference type="ARBA" id="ARBA00023136"/>
    </source>
</evidence>
<name>A0ABV1KKZ4_9PSEU</name>
<keyword evidence="5 6" id="KW-0472">Membrane</keyword>
<comment type="subcellular location">
    <subcellularLocation>
        <location evidence="1">Cell membrane</location>
        <topology evidence="1">Multi-pass membrane protein</topology>
    </subcellularLocation>
</comment>